<keyword evidence="5 13" id="KW-0813">Transport</keyword>
<evidence type="ECO:0000256" key="7">
    <source>
        <dbReference type="ARBA" id="ARBA00022723"/>
    </source>
</evidence>
<evidence type="ECO:0000256" key="10">
    <source>
        <dbReference type="ARBA" id="ARBA00022982"/>
    </source>
</evidence>
<keyword evidence="8 16" id="KW-0732">Signal</keyword>
<keyword evidence="18" id="KW-1185">Reference proteome</keyword>
<feature type="binding site" description="covalent" evidence="14">
    <location>
        <position position="90"/>
    </location>
    <ligand>
        <name>heme c</name>
        <dbReference type="ChEBI" id="CHEBI:61717"/>
        <label>1</label>
    </ligand>
</feature>
<evidence type="ECO:0000256" key="14">
    <source>
        <dbReference type="PIRSR" id="PIRSR006105-1"/>
    </source>
</evidence>
<feature type="binding site" description="covalent" evidence="14">
    <location>
        <position position="93"/>
    </location>
    <ligand>
        <name>heme c</name>
        <dbReference type="ChEBI" id="CHEBI:61717"/>
        <label>1</label>
    </ligand>
</feature>
<evidence type="ECO:0000256" key="2">
    <source>
        <dbReference type="ARBA" id="ARBA00004418"/>
    </source>
</evidence>
<evidence type="ECO:0000256" key="1">
    <source>
        <dbReference type="ARBA" id="ARBA00002599"/>
    </source>
</evidence>
<feature type="binding site" description="axial binding residue" evidence="15">
    <location>
        <position position="111"/>
    </location>
    <ligand>
        <name>heme c</name>
        <dbReference type="ChEBI" id="CHEBI:61717"/>
        <label>2</label>
    </ligand>
    <ligandPart>
        <name>Fe</name>
        <dbReference type="ChEBI" id="CHEBI:18248"/>
    </ligandPart>
</feature>
<comment type="function">
    <text evidence="1">Electron transfer subunit of the periplasmic nitrate reductase complex NapAB. Receives electrons from the membrane-anchored tetraheme c-type NapC protein and transfers these to NapA subunit, thus allowing electron flow between membrane and periplasm. Essential for periplasmic nitrate reduction with nitrate as the terminal electron acceptor.</text>
</comment>
<dbReference type="PANTHER" id="PTHR38604">
    <property type="entry name" value="PERIPLASMIC NITRATE REDUCTASE, ELECTRON TRANSFER SUBUNIT"/>
    <property type="match status" value="1"/>
</dbReference>
<dbReference type="GO" id="GO:0009061">
    <property type="term" value="P:anaerobic respiration"/>
    <property type="evidence" value="ECO:0007669"/>
    <property type="project" value="InterPro"/>
</dbReference>
<comment type="caution">
    <text evidence="17">The sequence shown here is derived from an EMBL/GenBank/DDBJ whole genome shotgun (WGS) entry which is preliminary data.</text>
</comment>
<sequence>MKFLLKVAATLLAGASVVAIAADSNSEYVSNGGVKSLRGETELNQEAPAERLKAPRRETGGTLDRNYVYQPPMIPHATRDYPTDLNSNKCLTCHGWKYAGKMGAPKVSPTHFDSRAGVTLANISPRRYFCQQCHVSQDDAAPLVGNTFEPVDALRIDHPAAAQ</sequence>
<dbReference type="SUPFAM" id="SSF48695">
    <property type="entry name" value="Multiheme cytochromes"/>
    <property type="match status" value="1"/>
</dbReference>
<evidence type="ECO:0000256" key="5">
    <source>
        <dbReference type="ARBA" id="ARBA00022448"/>
    </source>
</evidence>
<comment type="subunit">
    <text evidence="13">Component of the periplasmic nitrate reductase NapAB complex composed of NapA and NapB.</text>
</comment>
<dbReference type="Proteomes" id="UP001165393">
    <property type="component" value="Unassembled WGS sequence"/>
</dbReference>
<feature type="binding site" description="covalent" evidence="14">
    <location>
        <position position="133"/>
    </location>
    <ligand>
        <name>heme c</name>
        <dbReference type="ChEBI" id="CHEBI:61717"/>
        <label>2</label>
    </ligand>
</feature>
<dbReference type="GO" id="GO:0042597">
    <property type="term" value="C:periplasmic space"/>
    <property type="evidence" value="ECO:0007669"/>
    <property type="project" value="UniProtKB-SubCell"/>
</dbReference>
<comment type="PTM">
    <text evidence="14">Binds 2 heme C groups per subunit.</text>
</comment>
<keyword evidence="7 15" id="KW-0479">Metal-binding</keyword>
<dbReference type="GO" id="GO:0046872">
    <property type="term" value="F:metal ion binding"/>
    <property type="evidence" value="ECO:0007669"/>
    <property type="project" value="UniProtKB-KW"/>
</dbReference>
<name>A0AA42B7E9_9GAMM</name>
<dbReference type="AlphaFoldDB" id="A0AA42B7E9"/>
<dbReference type="Pfam" id="PF03892">
    <property type="entry name" value="NapB"/>
    <property type="match status" value="1"/>
</dbReference>
<evidence type="ECO:0000256" key="9">
    <source>
        <dbReference type="ARBA" id="ARBA00022764"/>
    </source>
</evidence>
<evidence type="ECO:0000313" key="17">
    <source>
        <dbReference type="EMBL" id="MCM2679732.1"/>
    </source>
</evidence>
<evidence type="ECO:0000256" key="15">
    <source>
        <dbReference type="PIRSR" id="PIRSR006105-2"/>
    </source>
</evidence>
<keyword evidence="10 13" id="KW-0249">Electron transport</keyword>
<evidence type="ECO:0000256" key="4">
    <source>
        <dbReference type="ARBA" id="ARBA00013773"/>
    </source>
</evidence>
<evidence type="ECO:0000256" key="13">
    <source>
        <dbReference type="PIRNR" id="PIRNR006105"/>
    </source>
</evidence>
<keyword evidence="9 13" id="KW-0574">Periplasm</keyword>
<dbReference type="EMBL" id="JAMQGP010000003">
    <property type="protein sequence ID" value="MCM2679732.1"/>
    <property type="molecule type" value="Genomic_DNA"/>
</dbReference>
<evidence type="ECO:0000256" key="8">
    <source>
        <dbReference type="ARBA" id="ARBA00022729"/>
    </source>
</evidence>
<evidence type="ECO:0000313" key="18">
    <source>
        <dbReference type="Proteomes" id="UP001165393"/>
    </source>
</evidence>
<accession>A0AA42B7E9</accession>
<evidence type="ECO:0000256" key="11">
    <source>
        <dbReference type="ARBA" id="ARBA00023004"/>
    </source>
</evidence>
<dbReference type="PIRSF" id="PIRSF006105">
    <property type="entry name" value="NapB"/>
    <property type="match status" value="1"/>
</dbReference>
<proteinExistence type="inferred from homology"/>
<organism evidence="17 18">
    <name type="scientific">Echinimonas agarilytica</name>
    <dbReference type="NCBI Taxonomy" id="1215918"/>
    <lineage>
        <taxon>Bacteria</taxon>
        <taxon>Pseudomonadati</taxon>
        <taxon>Pseudomonadota</taxon>
        <taxon>Gammaproteobacteria</taxon>
        <taxon>Alteromonadales</taxon>
        <taxon>Echinimonadaceae</taxon>
        <taxon>Echinimonas</taxon>
    </lineage>
</organism>
<dbReference type="InterPro" id="IPR036280">
    <property type="entry name" value="Multihaem_cyt_sf"/>
</dbReference>
<dbReference type="FunFam" id="1.10.1130.10:FF:000001">
    <property type="entry name" value="Periplasmic nitrate reductase, electron transfer subunit"/>
    <property type="match status" value="1"/>
</dbReference>
<gene>
    <name evidence="17" type="ORF">NAF29_08655</name>
</gene>
<dbReference type="InterPro" id="IPR005591">
    <property type="entry name" value="NapB"/>
</dbReference>
<comment type="subcellular location">
    <subcellularLocation>
        <location evidence="2 13">Periplasm</location>
    </subcellularLocation>
</comment>
<feature type="binding site" description="axial binding residue" evidence="15">
    <location>
        <position position="134"/>
    </location>
    <ligand>
        <name>heme c</name>
        <dbReference type="ChEBI" id="CHEBI:61717"/>
        <label>2</label>
    </ligand>
    <ligandPart>
        <name>Fe</name>
        <dbReference type="ChEBI" id="CHEBI:18248"/>
    </ligandPart>
</feature>
<feature type="chain" id="PRO_5041237220" description="Periplasmic nitrate reductase, electron transfer subunit" evidence="16">
    <location>
        <begin position="22"/>
        <end position="163"/>
    </location>
</feature>
<dbReference type="PANTHER" id="PTHR38604:SF1">
    <property type="entry name" value="PERIPLASMIC NITRATE REDUCTASE, ELECTRON TRANSFER SUBUNIT"/>
    <property type="match status" value="1"/>
</dbReference>
<reference evidence="17 18" key="1">
    <citation type="journal article" date="2013" name="Antonie Van Leeuwenhoek">
        <title>Echinimonas agarilytica gen. nov., sp. nov., a new gammaproteobacterium isolated from the sea urchin Strongylocentrotus intermedius.</title>
        <authorList>
            <person name="Nedashkovskaya O.I."/>
            <person name="Stenkova A.M."/>
            <person name="Zhukova N.V."/>
            <person name="Van Trappen S."/>
            <person name="Lee J.S."/>
            <person name="Kim S.B."/>
        </authorList>
    </citation>
    <scope>NUCLEOTIDE SEQUENCE [LARGE SCALE GENOMIC DNA]</scope>
    <source>
        <strain evidence="17 18">KMM 6351</strain>
    </source>
</reference>
<evidence type="ECO:0000256" key="12">
    <source>
        <dbReference type="ARBA" id="ARBA00031832"/>
    </source>
</evidence>
<evidence type="ECO:0000256" key="3">
    <source>
        <dbReference type="ARBA" id="ARBA00007368"/>
    </source>
</evidence>
<evidence type="ECO:0000256" key="16">
    <source>
        <dbReference type="SAM" id="SignalP"/>
    </source>
</evidence>
<feature type="binding site" description="axial binding residue" evidence="15">
    <location>
        <position position="94"/>
    </location>
    <ligand>
        <name>heme c</name>
        <dbReference type="ChEBI" id="CHEBI:61717"/>
        <label>1</label>
    </ligand>
    <ligandPart>
        <name>Fe</name>
        <dbReference type="ChEBI" id="CHEBI:18248"/>
    </ligandPart>
</feature>
<feature type="binding site" description="axial binding residue" evidence="15">
    <location>
        <position position="76"/>
    </location>
    <ligand>
        <name>heme c</name>
        <dbReference type="ChEBI" id="CHEBI:61717"/>
        <label>1</label>
    </ligand>
    <ligandPart>
        <name>Fe</name>
        <dbReference type="ChEBI" id="CHEBI:18248"/>
    </ligandPart>
</feature>
<feature type="signal peptide" evidence="16">
    <location>
        <begin position="1"/>
        <end position="21"/>
    </location>
</feature>
<evidence type="ECO:0000256" key="6">
    <source>
        <dbReference type="ARBA" id="ARBA00022617"/>
    </source>
</evidence>
<dbReference type="Gene3D" id="1.10.1130.10">
    <property type="entry name" value="Flavocytochrome C3, Chain A"/>
    <property type="match status" value="1"/>
</dbReference>
<protein>
    <recommendedName>
        <fullName evidence="4 13">Periplasmic nitrate reductase, electron transfer subunit</fullName>
    </recommendedName>
    <alternativeName>
        <fullName evidence="12 13">Diheme cytochrome c NapB</fullName>
    </alternativeName>
</protein>
<dbReference type="RefSeq" id="WP_251261172.1">
    <property type="nucleotide sequence ID" value="NZ_JAMQGP010000003.1"/>
</dbReference>
<keyword evidence="11 15" id="KW-0408">Iron</keyword>
<keyword evidence="6 14" id="KW-0349">Heme</keyword>
<comment type="similarity">
    <text evidence="3 13">Belongs to the NapB family.</text>
</comment>
<feature type="binding site" description="covalent" evidence="14">
    <location>
        <position position="130"/>
    </location>
    <ligand>
        <name>heme c</name>
        <dbReference type="ChEBI" id="CHEBI:61717"/>
        <label>2</label>
    </ligand>
</feature>